<dbReference type="Proteomes" id="UP000734343">
    <property type="component" value="Unassembled WGS sequence"/>
</dbReference>
<dbReference type="Pfam" id="PF06560">
    <property type="entry name" value="GPI"/>
    <property type="match status" value="1"/>
</dbReference>
<feature type="domain" description="Glucose-6-phosphate isomerase prokaryote" evidence="1">
    <location>
        <begin position="35"/>
        <end position="180"/>
    </location>
</feature>
<dbReference type="GO" id="GO:0016853">
    <property type="term" value="F:isomerase activity"/>
    <property type="evidence" value="ECO:0007669"/>
    <property type="project" value="UniProtKB-KW"/>
</dbReference>
<proteinExistence type="predicted"/>
<dbReference type="RefSeq" id="WP_217174670.1">
    <property type="nucleotide sequence ID" value="NZ_CP126169.1"/>
</dbReference>
<gene>
    <name evidence="2" type="ORF">J1778_20115</name>
</gene>
<accession>A0ABS6LZU7</accession>
<dbReference type="EMBL" id="JAFMOW010000067">
    <property type="protein sequence ID" value="MBU9857581.1"/>
    <property type="molecule type" value="Genomic_DNA"/>
</dbReference>
<protein>
    <submittedName>
        <fullName evidence="2">Glucose-6-phosphate isomerase</fullName>
    </submittedName>
</protein>
<keyword evidence="3" id="KW-1185">Reference proteome</keyword>
<dbReference type="CDD" id="cd02218">
    <property type="entry name" value="cupin_PGI"/>
    <property type="match status" value="1"/>
</dbReference>
<reference evidence="2 3" key="1">
    <citation type="submission" date="2021-03" db="EMBL/GenBank/DDBJ databases">
        <title>Five novel Rahnella species.</title>
        <authorList>
            <person name="Brady C."/>
            <person name="Asselin J."/>
            <person name="Beer S."/>
            <person name="Bruberg M.B."/>
            <person name="Crampton B."/>
            <person name="Venter S."/>
            <person name="Arnold D."/>
            <person name="Denman S."/>
        </authorList>
    </citation>
    <scope>NUCLEOTIDE SEQUENCE [LARGE SCALE GENOMIC DNA]</scope>
    <source>
        <strain evidence="2 3">H11b</strain>
    </source>
</reference>
<comment type="caution">
    <text evidence="2">The sequence shown here is derived from an EMBL/GenBank/DDBJ whole genome shotgun (WGS) entry which is preliminary data.</text>
</comment>
<evidence type="ECO:0000313" key="2">
    <source>
        <dbReference type="EMBL" id="MBU9857581.1"/>
    </source>
</evidence>
<keyword evidence="2" id="KW-0413">Isomerase</keyword>
<evidence type="ECO:0000313" key="3">
    <source>
        <dbReference type="Proteomes" id="UP000734343"/>
    </source>
</evidence>
<name>A0ABS6LZU7_9GAMM</name>
<evidence type="ECO:0000259" key="1">
    <source>
        <dbReference type="Pfam" id="PF06560"/>
    </source>
</evidence>
<dbReference type="InterPro" id="IPR010551">
    <property type="entry name" value="G6P_isomerase_prok"/>
</dbReference>
<sequence>MRNVEFTASPNFSGWVDLQTGHFDAENVQHKSTCIRDLAGVFSDDAARQALPEDFEVYCVEMLVSPQQEGELHTGTTHLMPGKVGDEFFMTRGHFHQRREQAEFYFGLRGKGVLLLQPENAPAYAEYVFAGSVHHIPSFTAHRLVNTGHDILSALAVWPVIAGHDYQSLQSDGFRIRVYDREGKVSLEVASD</sequence>
<organism evidence="2 3">
    <name type="scientific">Rahnella bonaserana</name>
    <dbReference type="NCBI Taxonomy" id="2816248"/>
    <lineage>
        <taxon>Bacteria</taxon>
        <taxon>Pseudomonadati</taxon>
        <taxon>Pseudomonadota</taxon>
        <taxon>Gammaproteobacteria</taxon>
        <taxon>Enterobacterales</taxon>
        <taxon>Yersiniaceae</taxon>
        <taxon>Rahnella</taxon>
    </lineage>
</organism>